<evidence type="ECO:0000256" key="4">
    <source>
        <dbReference type="RuleBase" id="RU003887"/>
    </source>
</evidence>
<feature type="domain" description="Pseudouridine synthase RsuA/RluA-like" evidence="6">
    <location>
        <begin position="1"/>
        <end position="128"/>
    </location>
</feature>
<protein>
    <recommendedName>
        <fullName evidence="4">Pseudouridine synthase</fullName>
        <ecNumber evidence="4">5.4.99.-</ecNumber>
    </recommendedName>
</protein>
<dbReference type="Proteomes" id="UP001357733">
    <property type="component" value="Unassembled WGS sequence"/>
</dbReference>
<proteinExistence type="inferred from homology"/>
<dbReference type="InterPro" id="IPR020103">
    <property type="entry name" value="PsdUridine_synth_cat_dom_sf"/>
</dbReference>
<dbReference type="GO" id="GO:0001522">
    <property type="term" value="P:pseudouridine synthesis"/>
    <property type="evidence" value="ECO:0007669"/>
    <property type="project" value="InterPro"/>
</dbReference>
<dbReference type="InterPro" id="IPR018496">
    <property type="entry name" value="PsdUridine_synth_RsuA/RluB_CS"/>
</dbReference>
<dbReference type="GO" id="GO:0005829">
    <property type="term" value="C:cytosol"/>
    <property type="evidence" value="ECO:0007669"/>
    <property type="project" value="UniProtKB-ARBA"/>
</dbReference>
<dbReference type="GO" id="GO:0006364">
    <property type="term" value="P:rRNA processing"/>
    <property type="evidence" value="ECO:0007669"/>
    <property type="project" value="UniProtKB-ARBA"/>
</dbReference>
<organism evidence="7 8">
    <name type="scientific">Citroniella saccharovorans</name>
    <dbReference type="NCBI Taxonomy" id="2053367"/>
    <lineage>
        <taxon>Bacteria</taxon>
        <taxon>Bacillati</taxon>
        <taxon>Bacillota</taxon>
        <taxon>Tissierellia</taxon>
        <taxon>Tissierellales</taxon>
        <taxon>Peptoniphilaceae</taxon>
        <taxon>Citroniella</taxon>
    </lineage>
</organism>
<dbReference type="InterPro" id="IPR042092">
    <property type="entry name" value="PsdUridine_s_RsuA/RluB/E/F_cat"/>
</dbReference>
<keyword evidence="8" id="KW-1185">Reference proteome</keyword>
<dbReference type="GO" id="GO:0009982">
    <property type="term" value="F:pseudouridine synthase activity"/>
    <property type="evidence" value="ECO:0007669"/>
    <property type="project" value="InterPro"/>
</dbReference>
<dbReference type="FunFam" id="3.30.70.1560:FF:000001">
    <property type="entry name" value="Pseudouridine synthase"/>
    <property type="match status" value="1"/>
</dbReference>
<dbReference type="SUPFAM" id="SSF55120">
    <property type="entry name" value="Pseudouridine synthase"/>
    <property type="match status" value="1"/>
</dbReference>
<dbReference type="AlphaFoldDB" id="A0AAW9MUN7"/>
<evidence type="ECO:0000256" key="5">
    <source>
        <dbReference type="SAM" id="Coils"/>
    </source>
</evidence>
<evidence type="ECO:0000256" key="2">
    <source>
        <dbReference type="ARBA" id="ARBA00022884"/>
    </source>
</evidence>
<reference evidence="7 8" key="1">
    <citation type="submission" date="2024-01" db="EMBL/GenBank/DDBJ databases">
        <title>Complete genome sequence of Citroniella saccharovorans strain M6.X9, isolated from human fecal sample.</title>
        <authorList>
            <person name="Cheng G."/>
            <person name="Westerholm M."/>
            <person name="Schnurer A."/>
        </authorList>
    </citation>
    <scope>NUCLEOTIDE SEQUENCE [LARGE SCALE GENOMIC DNA]</scope>
    <source>
        <strain evidence="7 8">DSM 29873</strain>
    </source>
</reference>
<evidence type="ECO:0000256" key="3">
    <source>
        <dbReference type="ARBA" id="ARBA00023235"/>
    </source>
</evidence>
<dbReference type="GO" id="GO:0140098">
    <property type="term" value="F:catalytic activity, acting on RNA"/>
    <property type="evidence" value="ECO:0007669"/>
    <property type="project" value="UniProtKB-ARBA"/>
</dbReference>
<dbReference type="Pfam" id="PF00849">
    <property type="entry name" value="PseudoU_synth_2"/>
    <property type="match status" value="1"/>
</dbReference>
<keyword evidence="5" id="KW-0175">Coiled coil</keyword>
<feature type="coiled-coil region" evidence="5">
    <location>
        <begin position="89"/>
        <end position="116"/>
    </location>
</feature>
<dbReference type="NCBIfam" id="TIGR00093">
    <property type="entry name" value="pseudouridine synthase"/>
    <property type="match status" value="1"/>
</dbReference>
<dbReference type="InterPro" id="IPR050343">
    <property type="entry name" value="RsuA_PseudoU_synthase"/>
</dbReference>
<comment type="similarity">
    <text evidence="1 4">Belongs to the pseudouridine synthase RsuA family.</text>
</comment>
<name>A0AAW9MUN7_9FIRM</name>
<dbReference type="Gene3D" id="3.30.70.1560">
    <property type="entry name" value="Alpha-L RNA-binding motif"/>
    <property type="match status" value="1"/>
</dbReference>
<evidence type="ECO:0000259" key="6">
    <source>
        <dbReference type="Pfam" id="PF00849"/>
    </source>
</evidence>
<evidence type="ECO:0000313" key="7">
    <source>
        <dbReference type="EMBL" id="MEB3428668.1"/>
    </source>
</evidence>
<dbReference type="InterPro" id="IPR000748">
    <property type="entry name" value="PsdUridine_synth_RsuA/RluB/E/F"/>
</dbReference>
<dbReference type="CDD" id="cd02553">
    <property type="entry name" value="PseudoU_synth_RsuA"/>
    <property type="match status" value="1"/>
</dbReference>
<gene>
    <name evidence="7" type="ORF">VLK81_01275</name>
</gene>
<dbReference type="PANTHER" id="PTHR47683">
    <property type="entry name" value="PSEUDOURIDINE SYNTHASE FAMILY PROTEIN-RELATED"/>
    <property type="match status" value="1"/>
</dbReference>
<dbReference type="EC" id="5.4.99.-" evidence="4"/>
<dbReference type="PROSITE" id="PS01149">
    <property type="entry name" value="PSI_RSU"/>
    <property type="match status" value="1"/>
</dbReference>
<evidence type="ECO:0000313" key="8">
    <source>
        <dbReference type="Proteomes" id="UP001357733"/>
    </source>
</evidence>
<dbReference type="InterPro" id="IPR006145">
    <property type="entry name" value="PsdUridine_synth_RsuA/RluA"/>
</dbReference>
<dbReference type="InterPro" id="IPR020094">
    <property type="entry name" value="TruA/RsuA/RluB/E/F_N"/>
</dbReference>
<dbReference type="GO" id="GO:0003723">
    <property type="term" value="F:RNA binding"/>
    <property type="evidence" value="ECO:0007669"/>
    <property type="project" value="UniProtKB-KW"/>
</dbReference>
<comment type="caution">
    <text evidence="7">The sequence shown here is derived from an EMBL/GenBank/DDBJ whole genome shotgun (WGS) entry which is preliminary data.</text>
</comment>
<accession>A0AAW9MUN7</accession>
<dbReference type="EMBL" id="JAYKOT010000001">
    <property type="protein sequence ID" value="MEB3428668.1"/>
    <property type="molecule type" value="Genomic_DNA"/>
</dbReference>
<dbReference type="RefSeq" id="WP_324618704.1">
    <property type="nucleotide sequence ID" value="NZ_JAYKOT010000001.1"/>
</dbReference>
<evidence type="ECO:0000256" key="1">
    <source>
        <dbReference type="ARBA" id="ARBA00008348"/>
    </source>
</evidence>
<sequence>MNKRAGVVSAVEDNIYQTVVEELDDYLLSFKPFPVGRLDRDTTGLLILTNDGDFSHNCMHPKRGVKKTYLALVDRDLEEKDVVKFQKGIFLEEENIRTKEAKLEILEDRLARVTITEGKYHQVKRMFKACEKNVIELKRIKIGEYELPEDLKLGDYREVDRNSLDKIFE</sequence>
<dbReference type="PANTHER" id="PTHR47683:SF4">
    <property type="entry name" value="PSEUDOURIDINE SYNTHASE"/>
    <property type="match status" value="1"/>
</dbReference>
<keyword evidence="3 4" id="KW-0413">Isomerase</keyword>
<keyword evidence="2" id="KW-0694">RNA-binding</keyword>
<dbReference type="Gene3D" id="3.30.70.580">
    <property type="entry name" value="Pseudouridine synthase I, catalytic domain, N-terminal subdomain"/>
    <property type="match status" value="1"/>
</dbReference>